<dbReference type="HOGENOM" id="CLU_2384782_0_0_11"/>
<evidence type="ECO:0000256" key="1">
    <source>
        <dbReference type="SAM" id="Phobius"/>
    </source>
</evidence>
<reference evidence="3 4" key="1">
    <citation type="journal article" date="2012" name="J. Bacteriol.">
        <title>Genome sequence of the bacterium Streptomyces davawensis JCM 4913 and heterologous production of the unique antibiotic roseoflavin.</title>
        <authorList>
            <person name="Jankowitsch F."/>
            <person name="Schwarz J."/>
            <person name="Ruckert C."/>
            <person name="Gust B."/>
            <person name="Szczepanowski R."/>
            <person name="Blom J."/>
            <person name="Pelzer S."/>
            <person name="Kalinowski J."/>
            <person name="Mack M."/>
        </authorList>
    </citation>
    <scope>NUCLEOTIDE SEQUENCE [LARGE SCALE GENOMIC DNA]</scope>
    <source>
        <strain evidence="4">DSM 101723 / JCM 4913 / KCC S-0913 / 768</strain>
    </source>
</reference>
<dbReference type="PANTHER" id="PTHR30590:SF2">
    <property type="entry name" value="INNER MEMBRANE PROTEIN"/>
    <property type="match status" value="1"/>
</dbReference>
<dbReference type="InterPro" id="IPR052529">
    <property type="entry name" value="Bact_Transport_Assoc"/>
</dbReference>
<gene>
    <name evidence="3" type="ORF">BN159_0167</name>
</gene>
<organism evidence="3 4">
    <name type="scientific">Streptomyces davaonensis (strain DSM 101723 / JCM 4913 / KCC S-0913 / 768)</name>
    <dbReference type="NCBI Taxonomy" id="1214101"/>
    <lineage>
        <taxon>Bacteria</taxon>
        <taxon>Bacillati</taxon>
        <taxon>Actinomycetota</taxon>
        <taxon>Actinomycetes</taxon>
        <taxon>Kitasatosporales</taxon>
        <taxon>Streptomycetaceae</taxon>
        <taxon>Streptomyces</taxon>
    </lineage>
</organism>
<evidence type="ECO:0000313" key="3">
    <source>
        <dbReference type="EMBL" id="CCK24546.1"/>
    </source>
</evidence>
<dbReference type="KEGG" id="sdv:BN159_0167"/>
<accession>K4QSF2</accession>
<keyword evidence="1" id="KW-1133">Transmembrane helix</keyword>
<feature type="domain" description="DUF418" evidence="2">
    <location>
        <begin position="2"/>
        <end position="76"/>
    </location>
</feature>
<dbReference type="InterPro" id="IPR007349">
    <property type="entry name" value="DUF418"/>
</dbReference>
<dbReference type="PANTHER" id="PTHR30590">
    <property type="entry name" value="INNER MEMBRANE PROTEIN"/>
    <property type="match status" value="1"/>
</dbReference>
<sequence length="94" mass="9822">MLTATGRLSLTHYLTQSLVLCAVFTGVGLGWYDRVGAAEVVAGCAVLYAAQVALSAPLVQRCGRGPAEAVVRRATRRGSAARYRSDAVGGCRSH</sequence>
<keyword evidence="4" id="KW-1185">Reference proteome</keyword>
<evidence type="ECO:0000313" key="4">
    <source>
        <dbReference type="Proteomes" id="UP000008043"/>
    </source>
</evidence>
<feature type="transmembrane region" description="Helical" evidence="1">
    <location>
        <begin position="12"/>
        <end position="32"/>
    </location>
</feature>
<proteinExistence type="predicted"/>
<dbReference type="Pfam" id="PF04235">
    <property type="entry name" value="DUF418"/>
    <property type="match status" value="1"/>
</dbReference>
<evidence type="ECO:0000259" key="2">
    <source>
        <dbReference type="Pfam" id="PF04235"/>
    </source>
</evidence>
<protein>
    <submittedName>
        <fullName evidence="3">Putative secreted protein</fullName>
    </submittedName>
</protein>
<dbReference type="AlphaFoldDB" id="K4QSF2"/>
<dbReference type="eggNOG" id="COG2311">
    <property type="taxonomic scope" value="Bacteria"/>
</dbReference>
<dbReference type="RefSeq" id="WP_015654951.1">
    <property type="nucleotide sequence ID" value="NC_020504.1"/>
</dbReference>
<keyword evidence="1" id="KW-0812">Transmembrane</keyword>
<name>K4QSF2_STRDJ</name>
<dbReference type="EMBL" id="HE971709">
    <property type="protein sequence ID" value="CCK24546.1"/>
    <property type="molecule type" value="Genomic_DNA"/>
</dbReference>
<dbReference type="Proteomes" id="UP000008043">
    <property type="component" value="Chromosome"/>
</dbReference>
<keyword evidence="1" id="KW-0472">Membrane</keyword>